<evidence type="ECO:0000259" key="14">
    <source>
        <dbReference type="PROSITE" id="PS50805"/>
    </source>
</evidence>
<feature type="domain" description="C2H2-type" evidence="13">
    <location>
        <begin position="471"/>
        <end position="498"/>
    </location>
</feature>
<dbReference type="GO" id="GO:0000981">
    <property type="term" value="F:DNA-binding transcription factor activity, RNA polymerase II-specific"/>
    <property type="evidence" value="ECO:0007669"/>
    <property type="project" value="TreeGrafter"/>
</dbReference>
<feature type="domain" description="C2H2-type" evidence="13">
    <location>
        <begin position="415"/>
        <end position="442"/>
    </location>
</feature>
<dbReference type="PROSITE" id="PS50157">
    <property type="entry name" value="ZINC_FINGER_C2H2_2"/>
    <property type="match status" value="8"/>
</dbReference>
<dbReference type="SMART" id="SM00355">
    <property type="entry name" value="ZnF_C2H2"/>
    <property type="match status" value="6"/>
</dbReference>
<feature type="domain" description="KRAB" evidence="14">
    <location>
        <begin position="11"/>
        <end position="82"/>
    </location>
</feature>
<evidence type="ECO:0000256" key="2">
    <source>
        <dbReference type="ARBA" id="ARBA00006991"/>
    </source>
</evidence>
<feature type="domain" description="C2H2-type" evidence="13">
    <location>
        <begin position="499"/>
        <end position="526"/>
    </location>
</feature>
<feature type="domain" description="C2H2-type" evidence="13">
    <location>
        <begin position="310"/>
        <end position="337"/>
    </location>
</feature>
<evidence type="ECO:0000256" key="9">
    <source>
        <dbReference type="ARBA" id="ARBA00023163"/>
    </source>
</evidence>
<dbReference type="Pfam" id="PF00096">
    <property type="entry name" value="zf-C2H2"/>
    <property type="match status" value="6"/>
</dbReference>
<keyword evidence="8" id="KW-0238">DNA-binding</keyword>
<keyword evidence="6" id="KW-0862">Zinc</keyword>
<feature type="domain" description="C2H2-type" evidence="13">
    <location>
        <begin position="282"/>
        <end position="309"/>
    </location>
</feature>
<reference evidence="16" key="1">
    <citation type="submission" date="2025-08" db="UniProtKB">
        <authorList>
            <consortium name="RefSeq"/>
        </authorList>
    </citation>
    <scope>IDENTIFICATION</scope>
</reference>
<dbReference type="PROSITE" id="PS50805">
    <property type="entry name" value="KRAB"/>
    <property type="match status" value="1"/>
</dbReference>
<name>A0A6P8NU50_GEOSA</name>
<evidence type="ECO:0000256" key="7">
    <source>
        <dbReference type="ARBA" id="ARBA00023015"/>
    </source>
</evidence>
<evidence type="ECO:0000256" key="10">
    <source>
        <dbReference type="ARBA" id="ARBA00023242"/>
    </source>
</evidence>
<sequence>MTALFFDQAPVTFREVAAYFWEEEWCILGEWEKKMYKGVIKEVHGFLISRGYSIFNPDVVFKIKKDDGKYFPQHCEQEGKENLNDPKTSLPTVTSAFSLNIKQEEDPSFMDHPELEASLTRSSSVKPDILIRFEQKELKIESQGYEEKRNLPITDSCEDLHEPGSQSYSADLTIEILKAEEPHVGDQLEGGEEDTDTKSDDEIWSNSERMRMCNGQQRKKYKQRDLSRDHPDPSADCEGGVTRITPSREKDQAQKGQRANTRTEQERLANHCSHWAQIQRPFQCTACEERFIRKSTLTEPKNLNIQSKPLRCTEGEKGFTYNSHLIICQKVHEEQKPFRHSECDKSFTEKFDAKRQGLIHAGEKLFRCSKTCSLLRQKMDLVGEKQFKSAEGDESFSQKSNLRINERIQARHKQFKCSECHKCFGSKYDLRNHERIHTGEKPFKCPACNKSFSRKSCLKVHETIHTGEKPFQCSECNKCFNSKSSLRNHEIIHTGEKPFKCSACDKSFSRTSDRRVHERIHTGEKRFKCSNCDKCFISNSHLRVHERIHNGLKPFKCSECNKNFSQKSNLRIHERIHTREKKF</sequence>
<keyword evidence="15" id="KW-1185">Reference proteome</keyword>
<dbReference type="OrthoDB" id="6077919at2759"/>
<evidence type="ECO:0000313" key="15">
    <source>
        <dbReference type="Proteomes" id="UP000515159"/>
    </source>
</evidence>
<dbReference type="InterPro" id="IPR036236">
    <property type="entry name" value="Znf_C2H2_sf"/>
</dbReference>
<dbReference type="GO" id="GO:0005634">
    <property type="term" value="C:nucleus"/>
    <property type="evidence" value="ECO:0007669"/>
    <property type="project" value="UniProtKB-SubCell"/>
</dbReference>
<dbReference type="GO" id="GO:0000978">
    <property type="term" value="F:RNA polymerase II cis-regulatory region sequence-specific DNA binding"/>
    <property type="evidence" value="ECO:0007669"/>
    <property type="project" value="TreeGrafter"/>
</dbReference>
<dbReference type="GeneID" id="117346616"/>
<dbReference type="InParanoid" id="A0A6P8NU50"/>
<dbReference type="InterPro" id="IPR001909">
    <property type="entry name" value="KRAB"/>
</dbReference>
<dbReference type="SMART" id="SM00349">
    <property type="entry name" value="KRAB"/>
    <property type="match status" value="1"/>
</dbReference>
<feature type="domain" description="C2H2-type" evidence="13">
    <location>
        <begin position="555"/>
        <end position="582"/>
    </location>
</feature>
<comment type="subcellular location">
    <subcellularLocation>
        <location evidence="1">Nucleus</location>
    </subcellularLocation>
</comment>
<dbReference type="Pfam" id="PF01352">
    <property type="entry name" value="KRAB"/>
    <property type="match status" value="1"/>
</dbReference>
<comment type="similarity">
    <text evidence="2">Belongs to the krueppel C2H2-type zinc-finger protein family.</text>
</comment>
<evidence type="ECO:0000256" key="12">
    <source>
        <dbReference type="SAM" id="MobiDB-lite"/>
    </source>
</evidence>
<evidence type="ECO:0000256" key="8">
    <source>
        <dbReference type="ARBA" id="ARBA00023125"/>
    </source>
</evidence>
<dbReference type="AlphaFoldDB" id="A0A6P8NU50"/>
<feature type="domain" description="C2H2-type" evidence="13">
    <location>
        <begin position="527"/>
        <end position="554"/>
    </location>
</feature>
<protein>
    <submittedName>
        <fullName evidence="16">Gastrula zinc finger protein XlCGF26.1-like</fullName>
    </submittedName>
</protein>
<dbReference type="InterPro" id="IPR036051">
    <property type="entry name" value="KRAB_dom_sf"/>
</dbReference>
<dbReference type="Gene3D" id="6.10.140.140">
    <property type="match status" value="1"/>
</dbReference>
<feature type="region of interest" description="Disordered" evidence="12">
    <location>
        <begin position="180"/>
        <end position="265"/>
    </location>
</feature>
<keyword evidence="7" id="KW-0805">Transcription regulation</keyword>
<dbReference type="KEGG" id="gsh:117346616"/>
<dbReference type="InterPro" id="IPR013087">
    <property type="entry name" value="Znf_C2H2_type"/>
</dbReference>
<feature type="domain" description="C2H2-type" evidence="13">
    <location>
        <begin position="443"/>
        <end position="470"/>
    </location>
</feature>
<keyword evidence="9" id="KW-0804">Transcription</keyword>
<dbReference type="GO" id="GO:0000122">
    <property type="term" value="P:negative regulation of transcription by RNA polymerase II"/>
    <property type="evidence" value="ECO:0007669"/>
    <property type="project" value="UniProtKB-ARBA"/>
</dbReference>
<feature type="compositionally biased region" description="Basic and acidic residues" evidence="12">
    <location>
        <begin position="223"/>
        <end position="233"/>
    </location>
</feature>
<organism evidence="15 16">
    <name type="scientific">Geotrypetes seraphini</name>
    <name type="common">Gaboon caecilian</name>
    <name type="synonym">Caecilia seraphini</name>
    <dbReference type="NCBI Taxonomy" id="260995"/>
    <lineage>
        <taxon>Eukaryota</taxon>
        <taxon>Metazoa</taxon>
        <taxon>Chordata</taxon>
        <taxon>Craniata</taxon>
        <taxon>Vertebrata</taxon>
        <taxon>Euteleostomi</taxon>
        <taxon>Amphibia</taxon>
        <taxon>Gymnophiona</taxon>
        <taxon>Geotrypetes</taxon>
    </lineage>
</organism>
<evidence type="ECO:0000256" key="11">
    <source>
        <dbReference type="PROSITE-ProRule" id="PRU00042"/>
    </source>
</evidence>
<dbReference type="PANTHER" id="PTHR23235">
    <property type="entry name" value="KRUEPPEL-LIKE TRANSCRIPTION FACTOR"/>
    <property type="match status" value="1"/>
</dbReference>
<dbReference type="Gene3D" id="3.30.160.60">
    <property type="entry name" value="Classic Zinc Finger"/>
    <property type="match status" value="8"/>
</dbReference>
<accession>A0A6P8NU50</accession>
<dbReference type="RefSeq" id="XP_033772375.1">
    <property type="nucleotide sequence ID" value="XM_033916484.1"/>
</dbReference>
<dbReference type="Proteomes" id="UP000515159">
    <property type="component" value="Chromosome 12"/>
</dbReference>
<dbReference type="FunFam" id="3.30.160.60:FF:002343">
    <property type="entry name" value="Zinc finger protein 33A"/>
    <property type="match status" value="2"/>
</dbReference>
<proteinExistence type="inferred from homology"/>
<keyword evidence="4" id="KW-0677">Repeat</keyword>
<evidence type="ECO:0000256" key="1">
    <source>
        <dbReference type="ARBA" id="ARBA00004123"/>
    </source>
</evidence>
<evidence type="ECO:0000256" key="5">
    <source>
        <dbReference type="ARBA" id="ARBA00022771"/>
    </source>
</evidence>
<evidence type="ECO:0000256" key="3">
    <source>
        <dbReference type="ARBA" id="ARBA00022723"/>
    </source>
</evidence>
<gene>
    <name evidence="16" type="primary">LOC117346616</name>
</gene>
<evidence type="ECO:0000259" key="13">
    <source>
        <dbReference type="PROSITE" id="PS50157"/>
    </source>
</evidence>
<dbReference type="FunFam" id="3.30.160.60:FF:001465">
    <property type="entry name" value="Zinc finger protein 560"/>
    <property type="match status" value="1"/>
</dbReference>
<dbReference type="GO" id="GO:0008270">
    <property type="term" value="F:zinc ion binding"/>
    <property type="evidence" value="ECO:0007669"/>
    <property type="project" value="UniProtKB-KW"/>
</dbReference>
<keyword evidence="5 11" id="KW-0863">Zinc-finger</keyword>
<evidence type="ECO:0000256" key="4">
    <source>
        <dbReference type="ARBA" id="ARBA00022737"/>
    </source>
</evidence>
<evidence type="ECO:0000256" key="6">
    <source>
        <dbReference type="ARBA" id="ARBA00022833"/>
    </source>
</evidence>
<dbReference type="CDD" id="cd07765">
    <property type="entry name" value="KRAB_A-box"/>
    <property type="match status" value="1"/>
</dbReference>
<dbReference type="PROSITE" id="PS00028">
    <property type="entry name" value="ZINC_FINGER_C2H2_1"/>
    <property type="match status" value="6"/>
</dbReference>
<evidence type="ECO:0000313" key="16">
    <source>
        <dbReference type="RefSeq" id="XP_033772375.1"/>
    </source>
</evidence>
<dbReference type="FunFam" id="3.30.160.60:FF:001480">
    <property type="entry name" value="Si:cabz01071911.3"/>
    <property type="match status" value="1"/>
</dbReference>
<keyword evidence="3" id="KW-0479">Metal-binding</keyword>
<dbReference type="PANTHER" id="PTHR23235:SF142">
    <property type="entry name" value="ZINC FINGER PROTEIN 384"/>
    <property type="match status" value="1"/>
</dbReference>
<dbReference type="FunFam" id="3.30.160.60:FF:001119">
    <property type="entry name" value="zinc finger protein 408"/>
    <property type="match status" value="1"/>
</dbReference>
<dbReference type="SUPFAM" id="SSF109640">
    <property type="entry name" value="KRAB domain (Kruppel-associated box)"/>
    <property type="match status" value="1"/>
</dbReference>
<dbReference type="FunFam" id="3.30.160.60:FF:000358">
    <property type="entry name" value="zinc finger protein 24"/>
    <property type="match status" value="1"/>
</dbReference>
<keyword evidence="10" id="KW-0539">Nucleus</keyword>
<dbReference type="SUPFAM" id="SSF57667">
    <property type="entry name" value="beta-beta-alpha zinc fingers"/>
    <property type="match status" value="6"/>
</dbReference>